<name>A0A0E9PSL4_ANGAN</name>
<dbReference type="AlphaFoldDB" id="A0A0E9PSL4"/>
<protein>
    <submittedName>
        <fullName evidence="1">Uncharacterized protein</fullName>
    </submittedName>
</protein>
<organism evidence="1">
    <name type="scientific">Anguilla anguilla</name>
    <name type="common">European freshwater eel</name>
    <name type="synonym">Muraena anguilla</name>
    <dbReference type="NCBI Taxonomy" id="7936"/>
    <lineage>
        <taxon>Eukaryota</taxon>
        <taxon>Metazoa</taxon>
        <taxon>Chordata</taxon>
        <taxon>Craniata</taxon>
        <taxon>Vertebrata</taxon>
        <taxon>Euteleostomi</taxon>
        <taxon>Actinopterygii</taxon>
        <taxon>Neopterygii</taxon>
        <taxon>Teleostei</taxon>
        <taxon>Anguilliformes</taxon>
        <taxon>Anguillidae</taxon>
        <taxon>Anguilla</taxon>
    </lineage>
</organism>
<reference evidence="1" key="1">
    <citation type="submission" date="2014-11" db="EMBL/GenBank/DDBJ databases">
        <authorList>
            <person name="Amaro Gonzalez C."/>
        </authorList>
    </citation>
    <scope>NUCLEOTIDE SEQUENCE</scope>
</reference>
<accession>A0A0E9PSL4</accession>
<reference evidence="1" key="2">
    <citation type="journal article" date="2015" name="Fish Shellfish Immunol.">
        <title>Early steps in the European eel (Anguilla anguilla)-Vibrio vulnificus interaction in the gills: Role of the RtxA13 toxin.</title>
        <authorList>
            <person name="Callol A."/>
            <person name="Pajuelo D."/>
            <person name="Ebbesson L."/>
            <person name="Teles M."/>
            <person name="MacKenzie S."/>
            <person name="Amaro C."/>
        </authorList>
    </citation>
    <scope>NUCLEOTIDE SEQUENCE</scope>
</reference>
<dbReference type="EMBL" id="GBXM01100951">
    <property type="protein sequence ID" value="JAH07626.1"/>
    <property type="molecule type" value="Transcribed_RNA"/>
</dbReference>
<sequence length="60" mass="6709">MTQVLIICCRGHVSSSLCSPHHLASRPMANRKTSGVIFLSHFHGDRGLNSRRLYDLEAKC</sequence>
<proteinExistence type="predicted"/>
<evidence type="ECO:0000313" key="1">
    <source>
        <dbReference type="EMBL" id="JAH07626.1"/>
    </source>
</evidence>